<evidence type="ECO:0000259" key="2">
    <source>
        <dbReference type="Pfam" id="PF14846"/>
    </source>
</evidence>
<sequence length="308" mass="34865">MAEEEEAQFPEDEESPETPGEGSRFKDEPTSQKSVQDPLNTEFLYYSAALRVLGPTLTQDLDRKVIIPWVKKLFRPEYHSSKLKEKRNRYLAYLCVSLLLDQAIGPFQTVPPDGALINCSELKEVCVTQADWERDSMWQDTLSGLPDDFQMLECCIHSNPDECKDDHALDKILDQEFQLYLYIARPYAYLIRNGNDRTRAASWLQMLCSIYGQQCCSSMKAIRNDYMMAFLGYLQDLRPVGPFAEFPSWKTLSPLAEAAKAAAENKPITDPTGAEANEFLLNQPVPEDGAFCYIALTGDLVTSNLIES</sequence>
<evidence type="ECO:0000256" key="1">
    <source>
        <dbReference type="SAM" id="MobiDB-lite"/>
    </source>
</evidence>
<reference evidence="3" key="1">
    <citation type="submission" date="2025-08" db="UniProtKB">
        <authorList>
            <consortium name="RefSeq"/>
        </authorList>
    </citation>
    <scope>IDENTIFICATION</scope>
    <source>
        <tissue evidence="3">Whole insect</tissue>
    </source>
</reference>
<organism evidence="3">
    <name type="scientific">Diabrotica virgifera virgifera</name>
    <name type="common">western corn rootworm</name>
    <dbReference type="NCBI Taxonomy" id="50390"/>
    <lineage>
        <taxon>Eukaryota</taxon>
        <taxon>Metazoa</taxon>
        <taxon>Ecdysozoa</taxon>
        <taxon>Arthropoda</taxon>
        <taxon>Hexapoda</taxon>
        <taxon>Insecta</taxon>
        <taxon>Pterygota</taxon>
        <taxon>Neoptera</taxon>
        <taxon>Endopterygota</taxon>
        <taxon>Coleoptera</taxon>
        <taxon>Polyphaga</taxon>
        <taxon>Cucujiformia</taxon>
        <taxon>Chrysomeloidea</taxon>
        <taxon>Chrysomelidae</taxon>
        <taxon>Galerucinae</taxon>
        <taxon>Diabroticina</taxon>
        <taxon>Diabroticites</taxon>
        <taxon>Diabrotica</taxon>
    </lineage>
</organism>
<gene>
    <name evidence="3" type="primary">LOC114348298</name>
</gene>
<proteinExistence type="predicted"/>
<dbReference type="InParanoid" id="A0A6P7H7Y8"/>
<name>A0A6P7H7Y8_DIAVI</name>
<evidence type="ECO:0000313" key="3">
    <source>
        <dbReference type="RefSeq" id="XP_028154692.1"/>
    </source>
</evidence>
<feature type="domain" description="DUF4485" evidence="2">
    <location>
        <begin position="173"/>
        <end position="257"/>
    </location>
</feature>
<accession>A0A6P7H7Y8</accession>
<feature type="domain" description="DUF4485" evidence="2">
    <location>
        <begin position="39"/>
        <end position="119"/>
    </location>
</feature>
<protein>
    <submittedName>
        <fullName evidence="3">Uncharacterized protein LOC114348298</fullName>
    </submittedName>
</protein>
<feature type="compositionally biased region" description="Acidic residues" evidence="1">
    <location>
        <begin position="1"/>
        <end position="16"/>
    </location>
</feature>
<dbReference type="AlphaFoldDB" id="A0A6P7H7Y8"/>
<dbReference type="InterPro" id="IPR027831">
    <property type="entry name" value="DUF4485"/>
</dbReference>
<dbReference type="Pfam" id="PF14846">
    <property type="entry name" value="DUF4485"/>
    <property type="match status" value="2"/>
</dbReference>
<feature type="region of interest" description="Disordered" evidence="1">
    <location>
        <begin position="1"/>
        <end position="35"/>
    </location>
</feature>
<dbReference type="RefSeq" id="XP_028154692.1">
    <property type="nucleotide sequence ID" value="XM_028298891.1"/>
</dbReference>